<feature type="active site" description="Proton donor" evidence="8">
    <location>
        <position position="82"/>
    </location>
</feature>
<dbReference type="GO" id="GO:0002100">
    <property type="term" value="P:tRNA wobble adenosine to inosine editing"/>
    <property type="evidence" value="ECO:0007669"/>
    <property type="project" value="UniProtKB-UniRule"/>
</dbReference>
<dbReference type="PANTHER" id="PTHR11079:SF202">
    <property type="entry name" value="TRNA-SPECIFIC ADENOSINE DEAMINASE"/>
    <property type="match status" value="1"/>
</dbReference>
<comment type="catalytic activity">
    <reaction evidence="7 8">
        <text>adenosine(34) in tRNA + H2O + H(+) = inosine(34) in tRNA + NH4(+)</text>
        <dbReference type="Rhea" id="RHEA:43168"/>
        <dbReference type="Rhea" id="RHEA-COMP:10373"/>
        <dbReference type="Rhea" id="RHEA-COMP:10374"/>
        <dbReference type="ChEBI" id="CHEBI:15377"/>
        <dbReference type="ChEBI" id="CHEBI:15378"/>
        <dbReference type="ChEBI" id="CHEBI:28938"/>
        <dbReference type="ChEBI" id="CHEBI:74411"/>
        <dbReference type="ChEBI" id="CHEBI:82852"/>
        <dbReference type="EC" id="3.5.4.33"/>
    </reaction>
</comment>
<comment type="subunit">
    <text evidence="2 8">Homodimer.</text>
</comment>
<comment type="cofactor">
    <cofactor evidence="8">
        <name>Zn(2+)</name>
        <dbReference type="ChEBI" id="CHEBI:29105"/>
    </cofactor>
    <text evidence="8">Binds 1 zinc ion per subunit.</text>
</comment>
<evidence type="ECO:0000256" key="1">
    <source>
        <dbReference type="ARBA" id="ARBA00010669"/>
    </source>
</evidence>
<dbReference type="Proteomes" id="UP000254618">
    <property type="component" value="Unassembled WGS sequence"/>
</dbReference>
<accession>A0A378QQN4</accession>
<evidence type="ECO:0000256" key="7">
    <source>
        <dbReference type="ARBA" id="ARBA00048045"/>
    </source>
</evidence>
<feature type="domain" description="CMP/dCMP-type deaminase" evidence="9">
    <location>
        <begin position="29"/>
        <end position="139"/>
    </location>
</feature>
<reference evidence="10 11" key="1">
    <citation type="submission" date="2018-06" db="EMBL/GenBank/DDBJ databases">
        <authorList>
            <consortium name="Pathogen Informatics"/>
            <person name="Doyle S."/>
        </authorList>
    </citation>
    <scope>NUCLEOTIDE SEQUENCE [LARGE SCALE GENOMIC DNA]</scope>
    <source>
        <strain evidence="10 11">NCTC11012</strain>
    </source>
</reference>
<comment type="similarity">
    <text evidence="1">Belongs to the cytidine and deoxycytidylate deaminase family. ADAT2 subfamily.</text>
</comment>
<keyword evidence="4 8" id="KW-0479">Metal-binding</keyword>
<evidence type="ECO:0000256" key="4">
    <source>
        <dbReference type="ARBA" id="ARBA00022723"/>
    </source>
</evidence>
<feature type="binding site" evidence="8">
    <location>
        <position position="80"/>
    </location>
    <ligand>
        <name>Zn(2+)</name>
        <dbReference type="ChEBI" id="CHEBI:29105"/>
        <note>catalytic</note>
    </ligand>
</feature>
<evidence type="ECO:0000313" key="11">
    <source>
        <dbReference type="Proteomes" id="UP000254618"/>
    </source>
</evidence>
<keyword evidence="6 8" id="KW-0862">Zinc</keyword>
<organism evidence="10 11">
    <name type="scientific">Moraxella equi</name>
    <dbReference type="NCBI Taxonomy" id="60442"/>
    <lineage>
        <taxon>Bacteria</taxon>
        <taxon>Pseudomonadati</taxon>
        <taxon>Pseudomonadota</taxon>
        <taxon>Gammaproteobacteria</taxon>
        <taxon>Moraxellales</taxon>
        <taxon>Moraxellaceae</taxon>
        <taxon>Moraxella</taxon>
    </lineage>
</organism>
<keyword evidence="5 8" id="KW-0378">Hydrolase</keyword>
<dbReference type="SUPFAM" id="SSF53927">
    <property type="entry name" value="Cytidine deaminase-like"/>
    <property type="match status" value="1"/>
</dbReference>
<evidence type="ECO:0000313" key="10">
    <source>
        <dbReference type="EMBL" id="STZ02760.1"/>
    </source>
</evidence>
<gene>
    <name evidence="8 10" type="primary">tadA</name>
    <name evidence="10" type="ORF">NCTC11012_00988</name>
</gene>
<name>A0A378QQN4_9GAMM</name>
<dbReference type="Pfam" id="PF00383">
    <property type="entry name" value="dCMP_cyt_deam_1"/>
    <property type="match status" value="1"/>
</dbReference>
<dbReference type="NCBIfam" id="NF008113">
    <property type="entry name" value="PRK10860.1"/>
    <property type="match status" value="1"/>
</dbReference>
<dbReference type="EC" id="3.5.4.33" evidence="8"/>
<dbReference type="AlphaFoldDB" id="A0A378QQN4"/>
<keyword evidence="3 8" id="KW-0819">tRNA processing</keyword>
<protein>
    <recommendedName>
        <fullName evidence="8">tRNA-specific adenosine deaminase</fullName>
        <ecNumber evidence="8">3.5.4.33</ecNumber>
    </recommendedName>
</protein>
<dbReference type="InterPro" id="IPR016192">
    <property type="entry name" value="APOBEC/CMP_deaminase_Zn-bd"/>
</dbReference>
<dbReference type="Gene3D" id="3.40.140.10">
    <property type="entry name" value="Cytidine Deaminase, domain 2"/>
    <property type="match status" value="1"/>
</dbReference>
<dbReference type="PANTHER" id="PTHR11079">
    <property type="entry name" value="CYTOSINE DEAMINASE FAMILY MEMBER"/>
    <property type="match status" value="1"/>
</dbReference>
<dbReference type="HAMAP" id="MF_00972">
    <property type="entry name" value="tRNA_aden_deaminase"/>
    <property type="match status" value="1"/>
</dbReference>
<proteinExistence type="inferred from homology"/>
<evidence type="ECO:0000256" key="3">
    <source>
        <dbReference type="ARBA" id="ARBA00022694"/>
    </source>
</evidence>
<dbReference type="RefSeq" id="WP_420845736.1">
    <property type="nucleotide sequence ID" value="NZ_UGQF01000001.1"/>
</dbReference>
<dbReference type="FunFam" id="3.40.140.10:FF:000005">
    <property type="entry name" value="tRNA-specific adenosine deaminase"/>
    <property type="match status" value="1"/>
</dbReference>
<evidence type="ECO:0000256" key="6">
    <source>
        <dbReference type="ARBA" id="ARBA00022833"/>
    </source>
</evidence>
<dbReference type="PROSITE" id="PS00903">
    <property type="entry name" value="CYT_DCMP_DEAMINASES_1"/>
    <property type="match status" value="1"/>
</dbReference>
<dbReference type="GO" id="GO:0008270">
    <property type="term" value="F:zinc ion binding"/>
    <property type="evidence" value="ECO:0007669"/>
    <property type="project" value="UniProtKB-UniRule"/>
</dbReference>
<comment type="function">
    <text evidence="8">Catalyzes the deamination of adenosine to inosine at the wobble position 34 of tRNA(Arg2).</text>
</comment>
<feature type="binding site" evidence="8">
    <location>
        <position position="111"/>
    </location>
    <ligand>
        <name>Zn(2+)</name>
        <dbReference type="ChEBI" id="CHEBI:29105"/>
        <note>catalytic</note>
    </ligand>
</feature>
<dbReference type="InterPro" id="IPR002125">
    <property type="entry name" value="CMP_dCMP_dom"/>
</dbReference>
<sequence length="193" mass="21491">MAYREIVREIVPKMACDLPNFSSLKFWLPTDVAMMNQALILARRGAEHGEIPVGAVVVHDGQILGEGFNCPISTHDPTHHAEIVALRQACQRLQNYRLPMGSTLYVTLEPCTMCFGSLIHARVSRVVFGAYEPKAGAVASQLTLAKEPFYNHIINIQGGLLANESSMMLSQFFKQRRADKKKAKIESRLNGEH</sequence>
<evidence type="ECO:0000256" key="5">
    <source>
        <dbReference type="ARBA" id="ARBA00022801"/>
    </source>
</evidence>
<dbReference type="InterPro" id="IPR016193">
    <property type="entry name" value="Cytidine_deaminase-like"/>
</dbReference>
<dbReference type="CDD" id="cd01285">
    <property type="entry name" value="nucleoside_deaminase"/>
    <property type="match status" value="1"/>
</dbReference>
<dbReference type="InterPro" id="IPR028883">
    <property type="entry name" value="tRNA_aden_deaminase"/>
</dbReference>
<evidence type="ECO:0000259" key="9">
    <source>
        <dbReference type="PROSITE" id="PS51747"/>
    </source>
</evidence>
<evidence type="ECO:0000256" key="2">
    <source>
        <dbReference type="ARBA" id="ARBA00011738"/>
    </source>
</evidence>
<evidence type="ECO:0000256" key="8">
    <source>
        <dbReference type="HAMAP-Rule" id="MF_00972"/>
    </source>
</evidence>
<feature type="binding site" evidence="8">
    <location>
        <position position="114"/>
    </location>
    <ligand>
        <name>Zn(2+)</name>
        <dbReference type="ChEBI" id="CHEBI:29105"/>
        <note>catalytic</note>
    </ligand>
</feature>
<dbReference type="EMBL" id="UGQF01000001">
    <property type="protein sequence ID" value="STZ02760.1"/>
    <property type="molecule type" value="Genomic_DNA"/>
</dbReference>
<dbReference type="GO" id="GO:0052717">
    <property type="term" value="F:tRNA-specific adenosine-34 deaminase activity"/>
    <property type="evidence" value="ECO:0007669"/>
    <property type="project" value="UniProtKB-UniRule"/>
</dbReference>
<dbReference type="PROSITE" id="PS51747">
    <property type="entry name" value="CYT_DCMP_DEAMINASES_2"/>
    <property type="match status" value="1"/>
</dbReference>